<feature type="non-terminal residue" evidence="1">
    <location>
        <position position="85"/>
    </location>
</feature>
<protein>
    <submittedName>
        <fullName evidence="1">Uncharacterized protein</fullName>
    </submittedName>
</protein>
<name>E9I9Y9_SOLIN</name>
<dbReference type="EMBL" id="GL761858">
    <property type="protein sequence ID" value="EFZ22613.1"/>
    <property type="molecule type" value="Genomic_DNA"/>
</dbReference>
<reference evidence="1" key="1">
    <citation type="journal article" date="2011" name="Proc. Natl. Acad. Sci. U.S.A.">
        <title>The genome of the fire ant Solenopsis invicta.</title>
        <authorList>
            <person name="Wurm Y."/>
            <person name="Wang J."/>
            <person name="Riba-Grognuz O."/>
            <person name="Corona M."/>
            <person name="Nygaard S."/>
            <person name="Hunt B.G."/>
            <person name="Ingram K.K."/>
            <person name="Falquet L."/>
            <person name="Nipitwattanaphon M."/>
            <person name="Gotzek D."/>
            <person name="Dijkstra M.B."/>
            <person name="Oettler J."/>
            <person name="Comtesse F."/>
            <person name="Shih C.J."/>
            <person name="Wu W.J."/>
            <person name="Yang C.C."/>
            <person name="Thomas J."/>
            <person name="Beaudoing E."/>
            <person name="Pradervand S."/>
            <person name="Flegel V."/>
            <person name="Cook E.D."/>
            <person name="Fabbretti R."/>
            <person name="Stockinger H."/>
            <person name="Long L."/>
            <person name="Farmerie W.G."/>
            <person name="Oakey J."/>
            <person name="Boomsma J.J."/>
            <person name="Pamilo P."/>
            <person name="Yi S.V."/>
            <person name="Heinze J."/>
            <person name="Goodisman M.A."/>
            <person name="Farinelli L."/>
            <person name="Harshman K."/>
            <person name="Hulo N."/>
            <person name="Cerutti L."/>
            <person name="Xenarios I."/>
            <person name="Shoemaker D."/>
            <person name="Keller L."/>
        </authorList>
    </citation>
    <scope>NUCLEOTIDE SEQUENCE [LARGE SCALE GENOMIC DNA]</scope>
</reference>
<organism>
    <name type="scientific">Solenopsis invicta</name>
    <name type="common">Red imported fire ant</name>
    <name type="synonym">Solenopsis wagneri</name>
    <dbReference type="NCBI Taxonomy" id="13686"/>
    <lineage>
        <taxon>Eukaryota</taxon>
        <taxon>Metazoa</taxon>
        <taxon>Ecdysozoa</taxon>
        <taxon>Arthropoda</taxon>
        <taxon>Hexapoda</taxon>
        <taxon>Insecta</taxon>
        <taxon>Pterygota</taxon>
        <taxon>Neoptera</taxon>
        <taxon>Endopterygota</taxon>
        <taxon>Hymenoptera</taxon>
        <taxon>Apocrita</taxon>
        <taxon>Aculeata</taxon>
        <taxon>Formicoidea</taxon>
        <taxon>Formicidae</taxon>
        <taxon>Myrmicinae</taxon>
        <taxon>Solenopsis</taxon>
    </lineage>
</organism>
<dbReference type="HOGENOM" id="CLU_2515480_0_0_1"/>
<accession>E9I9Y9</accession>
<sequence>MDANNARIIEEQLKLLDNYQQTIQYISKKKQLKIMNAAIGHVQTLEQTAQLLEREEMDEHMTLLNAVITDPQEDIRDIRECLTPR</sequence>
<dbReference type="AlphaFoldDB" id="E9I9Y9"/>
<proteinExistence type="predicted"/>
<gene>
    <name evidence="1" type="ORF">SINV_06676</name>
</gene>
<evidence type="ECO:0000313" key="1">
    <source>
        <dbReference type="EMBL" id="EFZ22613.1"/>
    </source>
</evidence>